<accession>A0AAW2HJJ1</accession>
<evidence type="ECO:0000256" key="4">
    <source>
        <dbReference type="ARBA" id="ARBA00012041"/>
    </source>
</evidence>
<evidence type="ECO:0000313" key="12">
    <source>
        <dbReference type="EMBL" id="KAL0269673.1"/>
    </source>
</evidence>
<organism evidence="12">
    <name type="scientific">Menopon gallinae</name>
    <name type="common">poultry shaft louse</name>
    <dbReference type="NCBI Taxonomy" id="328185"/>
    <lineage>
        <taxon>Eukaryota</taxon>
        <taxon>Metazoa</taxon>
        <taxon>Ecdysozoa</taxon>
        <taxon>Arthropoda</taxon>
        <taxon>Hexapoda</taxon>
        <taxon>Insecta</taxon>
        <taxon>Pterygota</taxon>
        <taxon>Neoptera</taxon>
        <taxon>Paraneoptera</taxon>
        <taxon>Psocodea</taxon>
        <taxon>Troctomorpha</taxon>
        <taxon>Phthiraptera</taxon>
        <taxon>Amblycera</taxon>
        <taxon>Menoponidae</taxon>
        <taxon>Menopon</taxon>
    </lineage>
</organism>
<keyword evidence="8" id="KW-0456">Lyase</keyword>
<dbReference type="SUPFAM" id="SSF53686">
    <property type="entry name" value="Tryptophan synthase beta subunit-like PLP-dependent enzymes"/>
    <property type="match status" value="1"/>
</dbReference>
<keyword evidence="6" id="KW-0129">CBS domain</keyword>
<comment type="pathway">
    <text evidence="2">Amino-acid biosynthesis; L-cysteine biosynthesis; L-cysteine from L-homocysteine and L-serine: step 1/2.</text>
</comment>
<feature type="domain" description="Tryptophan synthase beta chain-like PALP" evidence="11">
    <location>
        <begin position="59"/>
        <end position="353"/>
    </location>
</feature>
<evidence type="ECO:0000256" key="9">
    <source>
        <dbReference type="ARBA" id="ARBA00026192"/>
    </source>
</evidence>
<dbReference type="GO" id="GO:0030170">
    <property type="term" value="F:pyridoxal phosphate binding"/>
    <property type="evidence" value="ECO:0007669"/>
    <property type="project" value="UniProtKB-ARBA"/>
</dbReference>
<name>A0AAW2HJJ1_9NEOP</name>
<dbReference type="InterPro" id="IPR005857">
    <property type="entry name" value="Cysta_beta_synth"/>
</dbReference>
<evidence type="ECO:0000256" key="1">
    <source>
        <dbReference type="ARBA" id="ARBA00001933"/>
    </source>
</evidence>
<dbReference type="GO" id="GO:0019343">
    <property type="term" value="P:cysteine biosynthetic process via cystathionine"/>
    <property type="evidence" value="ECO:0007669"/>
    <property type="project" value="InterPro"/>
</dbReference>
<dbReference type="Gene3D" id="3.10.580.10">
    <property type="entry name" value="CBS-domain"/>
    <property type="match status" value="1"/>
</dbReference>
<comment type="similarity">
    <text evidence="3">Belongs to the cysteine synthase/cystathionine beta-synthase family.</text>
</comment>
<dbReference type="PANTHER" id="PTHR10314">
    <property type="entry name" value="CYSTATHIONINE BETA-SYNTHASE"/>
    <property type="match status" value="1"/>
</dbReference>
<protein>
    <recommendedName>
        <fullName evidence="9">Cystathionine beta-synthase</fullName>
        <ecNumber evidence="4">4.2.1.22</ecNumber>
    </recommendedName>
</protein>
<gene>
    <name evidence="12" type="ORF">PYX00_007323</name>
</gene>
<keyword evidence="7" id="KW-0198">Cysteine biosynthesis</keyword>
<dbReference type="InterPro" id="IPR050214">
    <property type="entry name" value="Cys_Synth/Cystath_Beta-Synth"/>
</dbReference>
<dbReference type="InterPro" id="IPR001216">
    <property type="entry name" value="P-phosphate_BS"/>
</dbReference>
<dbReference type="EMBL" id="JARGDH010000004">
    <property type="protein sequence ID" value="KAL0269673.1"/>
    <property type="molecule type" value="Genomic_DNA"/>
</dbReference>
<dbReference type="InterPro" id="IPR036052">
    <property type="entry name" value="TrpB-like_PALP_sf"/>
</dbReference>
<dbReference type="Pfam" id="PF00291">
    <property type="entry name" value="PALP"/>
    <property type="match status" value="1"/>
</dbReference>
<evidence type="ECO:0000259" key="11">
    <source>
        <dbReference type="Pfam" id="PF00291"/>
    </source>
</evidence>
<dbReference type="InterPro" id="IPR001926">
    <property type="entry name" value="TrpB-like_PALP"/>
</dbReference>
<dbReference type="InterPro" id="IPR046342">
    <property type="entry name" value="CBS_dom_sf"/>
</dbReference>
<evidence type="ECO:0000256" key="10">
    <source>
        <dbReference type="ARBA" id="ARBA00047490"/>
    </source>
</evidence>
<dbReference type="GO" id="GO:0004122">
    <property type="term" value="F:cystathionine beta-synthase activity"/>
    <property type="evidence" value="ECO:0007669"/>
    <property type="project" value="UniProtKB-EC"/>
</dbReference>
<evidence type="ECO:0000256" key="6">
    <source>
        <dbReference type="ARBA" id="ARBA00023122"/>
    </source>
</evidence>
<dbReference type="Gene3D" id="3.40.50.1100">
    <property type="match status" value="2"/>
</dbReference>
<proteinExistence type="inferred from homology"/>
<dbReference type="GO" id="GO:0006535">
    <property type="term" value="P:cysteine biosynthetic process from serine"/>
    <property type="evidence" value="ECO:0007669"/>
    <property type="project" value="InterPro"/>
</dbReference>
<evidence type="ECO:0000256" key="7">
    <source>
        <dbReference type="ARBA" id="ARBA00023192"/>
    </source>
</evidence>
<dbReference type="CDD" id="cd01561">
    <property type="entry name" value="CBS_like"/>
    <property type="match status" value="1"/>
</dbReference>
<dbReference type="EC" id="4.2.1.22" evidence="4"/>
<keyword evidence="7" id="KW-0028">Amino-acid biosynthesis</keyword>
<evidence type="ECO:0000256" key="5">
    <source>
        <dbReference type="ARBA" id="ARBA00022898"/>
    </source>
</evidence>
<dbReference type="NCBIfam" id="TIGR01137">
    <property type="entry name" value="cysta_beta"/>
    <property type="match status" value="1"/>
</dbReference>
<dbReference type="FunFam" id="3.40.50.1100:FF:000003">
    <property type="entry name" value="Cystathionine beta-synthase"/>
    <property type="match status" value="1"/>
</dbReference>
<comment type="cofactor">
    <cofactor evidence="1">
        <name>pyridoxal 5'-phosphate</name>
        <dbReference type="ChEBI" id="CHEBI:597326"/>
    </cofactor>
</comment>
<dbReference type="GO" id="GO:0005737">
    <property type="term" value="C:cytoplasm"/>
    <property type="evidence" value="ECO:0007669"/>
    <property type="project" value="InterPro"/>
</dbReference>
<reference evidence="12" key="1">
    <citation type="journal article" date="2024" name="Gigascience">
        <title>Chromosome-level genome of the poultry shaft louse Menopon gallinae provides insight into the host-switching and adaptive evolution of parasitic lice.</title>
        <authorList>
            <person name="Xu Y."/>
            <person name="Ma L."/>
            <person name="Liu S."/>
            <person name="Liang Y."/>
            <person name="Liu Q."/>
            <person name="He Z."/>
            <person name="Tian L."/>
            <person name="Duan Y."/>
            <person name="Cai W."/>
            <person name="Li H."/>
            <person name="Song F."/>
        </authorList>
    </citation>
    <scope>NUCLEOTIDE SEQUENCE</scope>
    <source>
        <strain evidence="12">Cailab_2023a</strain>
    </source>
</reference>
<dbReference type="FunFam" id="3.40.50.1100:FF:000118">
    <property type="entry name" value="Related to CYS4-cystathionine beta-synthase"/>
    <property type="match status" value="1"/>
</dbReference>
<sequence>MATYQPLAPIPSDQLQNISFVRPDGTSRCTWKPTKEQSNNPHNFQQHCQRKKISPNVLNCVGNTPLIKLNRIPKSFGIKCEMLAKCEFFNPAGSVKDRIAIRMVEDAEERGLLKPGDTIIEPTSGNTGLGLAMAAAVKGYHCIIVMPLKMSNEKVDALKALGAEIIRTPTSCSFDSPDGLIAVAQKLSKQIPNSIILDQYRNSCNPIAHYEHTAEEILYQCDGKIDAIVCGAGTGGTVTGIGRKIKEAVPSCQVIAADPEGSSLSLPEELNKTDVTFYEVEGIGYDFIPTVLDRSVVDRWIKTNDKLSLPMARRLIKEEGLLCGGSSGTAMCVALEVAKTMKEGERLVVVLPDGMRNYMTKFINDSWMKIRGFDVPNPSKQFWWSNLPISELNLPQLPKPTPSSTSCAKAVELMKSLQRDFLFVESDGNVKGVITASKILLNISEGKIKPGDAILKIVDPVREFDMNTPLDKISAVTQKEGYALIKTQKDGLPAVTVYATSKDILNFICMGDKPDQLQEGN</sequence>
<comment type="caution">
    <text evidence="12">The sequence shown here is derived from an EMBL/GenBank/DDBJ whole genome shotgun (WGS) entry which is preliminary data.</text>
</comment>
<keyword evidence="5" id="KW-0663">Pyridoxal phosphate</keyword>
<dbReference type="AlphaFoldDB" id="A0AAW2HJJ1"/>
<dbReference type="PROSITE" id="PS00901">
    <property type="entry name" value="CYS_SYNTHASE"/>
    <property type="match status" value="1"/>
</dbReference>
<comment type="catalytic activity">
    <reaction evidence="10">
        <text>L-homocysteine + L-serine = L,L-cystathionine + H2O</text>
        <dbReference type="Rhea" id="RHEA:10112"/>
        <dbReference type="ChEBI" id="CHEBI:15377"/>
        <dbReference type="ChEBI" id="CHEBI:33384"/>
        <dbReference type="ChEBI" id="CHEBI:58161"/>
        <dbReference type="ChEBI" id="CHEBI:58199"/>
        <dbReference type="EC" id="4.2.1.22"/>
    </reaction>
</comment>
<evidence type="ECO:0000256" key="2">
    <source>
        <dbReference type="ARBA" id="ARBA00005003"/>
    </source>
</evidence>
<evidence type="ECO:0000256" key="3">
    <source>
        <dbReference type="ARBA" id="ARBA00007103"/>
    </source>
</evidence>
<evidence type="ECO:0000256" key="8">
    <source>
        <dbReference type="ARBA" id="ARBA00023239"/>
    </source>
</evidence>